<dbReference type="InterPro" id="IPR038606">
    <property type="entry name" value="To_sf"/>
</dbReference>
<feature type="signal peptide" evidence="4">
    <location>
        <begin position="1"/>
        <end position="20"/>
    </location>
</feature>
<evidence type="ECO:0000256" key="1">
    <source>
        <dbReference type="ARBA" id="ARBA00022729"/>
    </source>
</evidence>
<dbReference type="AlphaFoldDB" id="A0A6P3X1G7"/>
<sequence>MLKFKIRYFFTIALFAVASTDIPSYIKICSQNDPDLNKCIFNSIEQLRDNLAKGIPELDVPPIEPLFLENLRLLRGPNSASFDMNLTNIEVYGASTFKIDNLKVDINKLLFTYNLTFSKLEFQGKYSIDAKILLFQLKGAGNLNGTFRDYRGNVVMKAKRIHKDNDTYLHFDKMKYGIYINKLLINLNNLFNGDKLLGDATNELLNENHDLILQDITPLLQNSLENLFLDVANKITRTFTYNELFPEN</sequence>
<dbReference type="GeneID" id="106743118"/>
<evidence type="ECO:0000256" key="2">
    <source>
        <dbReference type="ARBA" id="ARBA00023108"/>
    </source>
</evidence>
<evidence type="ECO:0000313" key="6">
    <source>
        <dbReference type="RefSeq" id="XP_014472143.1"/>
    </source>
</evidence>
<dbReference type="GO" id="GO:0005615">
    <property type="term" value="C:extracellular space"/>
    <property type="evidence" value="ECO:0007669"/>
    <property type="project" value="TreeGrafter"/>
</dbReference>
<gene>
    <name evidence="6" type="primary">LOC106743118</name>
</gene>
<feature type="chain" id="PRO_5028295074" evidence="4">
    <location>
        <begin position="21"/>
        <end position="248"/>
    </location>
</feature>
<keyword evidence="2" id="KW-0090">Biological rhythms</keyword>
<dbReference type="RefSeq" id="XP_014472143.1">
    <property type="nucleotide sequence ID" value="XM_014616657.1"/>
</dbReference>
<reference evidence="6" key="1">
    <citation type="submission" date="2025-08" db="UniProtKB">
        <authorList>
            <consortium name="RefSeq"/>
        </authorList>
    </citation>
    <scope>IDENTIFICATION</scope>
</reference>
<evidence type="ECO:0000256" key="3">
    <source>
        <dbReference type="ARBA" id="ARBA00060902"/>
    </source>
</evidence>
<dbReference type="Proteomes" id="UP000515204">
    <property type="component" value="Unplaced"/>
</dbReference>
<dbReference type="KEGG" id="dqu:106743118"/>
<dbReference type="PANTHER" id="PTHR11008:SF39">
    <property type="entry name" value="CIRCADIAN CLOCK-CONTROLLED PROTEIN-LIKE PROTEIN"/>
    <property type="match status" value="1"/>
</dbReference>
<keyword evidence="5" id="KW-1185">Reference proteome</keyword>
<protein>
    <submittedName>
        <fullName evidence="6">Protein takeout-like isoform X1</fullName>
    </submittedName>
</protein>
<dbReference type="OrthoDB" id="8179031at2759"/>
<evidence type="ECO:0000256" key="4">
    <source>
        <dbReference type="SAM" id="SignalP"/>
    </source>
</evidence>
<proteinExistence type="inferred from homology"/>
<dbReference type="Pfam" id="PF06585">
    <property type="entry name" value="JHBP"/>
    <property type="match status" value="1"/>
</dbReference>
<accession>A0A6P3X1G7</accession>
<dbReference type="SMART" id="SM00700">
    <property type="entry name" value="JHBP"/>
    <property type="match status" value="1"/>
</dbReference>
<dbReference type="GO" id="GO:0007623">
    <property type="term" value="P:circadian rhythm"/>
    <property type="evidence" value="ECO:0007669"/>
    <property type="project" value="UniProtKB-ARBA"/>
</dbReference>
<organism evidence="5 6">
    <name type="scientific">Dinoponera quadriceps</name>
    <name type="common">South American ant</name>
    <dbReference type="NCBI Taxonomy" id="609295"/>
    <lineage>
        <taxon>Eukaryota</taxon>
        <taxon>Metazoa</taxon>
        <taxon>Ecdysozoa</taxon>
        <taxon>Arthropoda</taxon>
        <taxon>Hexapoda</taxon>
        <taxon>Insecta</taxon>
        <taxon>Pterygota</taxon>
        <taxon>Neoptera</taxon>
        <taxon>Endopterygota</taxon>
        <taxon>Hymenoptera</taxon>
        <taxon>Apocrita</taxon>
        <taxon>Aculeata</taxon>
        <taxon>Formicoidea</taxon>
        <taxon>Formicidae</taxon>
        <taxon>Ponerinae</taxon>
        <taxon>Ponerini</taxon>
        <taxon>Dinoponera</taxon>
    </lineage>
</organism>
<dbReference type="InterPro" id="IPR010562">
    <property type="entry name" value="Haemolymph_juvenile_hormone-bd"/>
</dbReference>
<dbReference type="Gene3D" id="3.15.10.30">
    <property type="entry name" value="Haemolymph juvenile hormone binding protein"/>
    <property type="match status" value="1"/>
</dbReference>
<dbReference type="FunFam" id="3.15.10.30:FF:000001">
    <property type="entry name" value="Takeout-like protein 1"/>
    <property type="match status" value="1"/>
</dbReference>
<keyword evidence="1 4" id="KW-0732">Signal</keyword>
<evidence type="ECO:0000313" key="5">
    <source>
        <dbReference type="Proteomes" id="UP000515204"/>
    </source>
</evidence>
<name>A0A6P3X1G7_DINQU</name>
<dbReference type="PANTHER" id="PTHR11008">
    <property type="entry name" value="PROTEIN TAKEOUT-LIKE PROTEIN"/>
    <property type="match status" value="1"/>
</dbReference>
<comment type="similarity">
    <text evidence="3">Belongs to the TO family.</text>
</comment>